<protein>
    <submittedName>
        <fullName evidence="1">Uncharacterized protein</fullName>
    </submittedName>
</protein>
<evidence type="ECO:0000313" key="1">
    <source>
        <dbReference type="EMBL" id="CAD8200966.1"/>
    </source>
</evidence>
<accession>A0A8S1XIJ8</accession>
<comment type="caution">
    <text evidence="1">The sequence shown here is derived from an EMBL/GenBank/DDBJ whole genome shotgun (WGS) entry which is preliminary data.</text>
</comment>
<sequence>MSSQCHSVQKNSKFLGKQTNLIQAQLQGDFVRNFSQYSFMSTPLSGKIKSVSGICSPETQNLNEKIQEELSPLDDVPNCDFTKMFNREEDKMQYQVQTIQFFEKSQMLEAILNYKKQCWDIILPINEFVSEQSCQGFWILKIITKKYRDLNNYDNAKELVQFCLKLLNRNLHINHDDIVQQLDGGIRINPYCLFKKVSIRPSISNLLKNLLFEHKISNRLQIFQALFQDFENQDLDSLKRQTNIDFQFKYLKETLINNLLGINK</sequence>
<dbReference type="Proteomes" id="UP000683925">
    <property type="component" value="Unassembled WGS sequence"/>
</dbReference>
<evidence type="ECO:0000313" key="2">
    <source>
        <dbReference type="Proteomes" id="UP000683925"/>
    </source>
</evidence>
<name>A0A8S1XIJ8_PAROT</name>
<organism evidence="1 2">
    <name type="scientific">Paramecium octaurelia</name>
    <dbReference type="NCBI Taxonomy" id="43137"/>
    <lineage>
        <taxon>Eukaryota</taxon>
        <taxon>Sar</taxon>
        <taxon>Alveolata</taxon>
        <taxon>Ciliophora</taxon>
        <taxon>Intramacronucleata</taxon>
        <taxon>Oligohymenophorea</taxon>
        <taxon>Peniculida</taxon>
        <taxon>Parameciidae</taxon>
        <taxon>Paramecium</taxon>
    </lineage>
</organism>
<reference evidence="1" key="1">
    <citation type="submission" date="2021-01" db="EMBL/GenBank/DDBJ databases">
        <authorList>
            <consortium name="Genoscope - CEA"/>
            <person name="William W."/>
        </authorList>
    </citation>
    <scope>NUCLEOTIDE SEQUENCE</scope>
</reference>
<dbReference type="EMBL" id="CAJJDP010000123">
    <property type="protein sequence ID" value="CAD8200966.1"/>
    <property type="molecule type" value="Genomic_DNA"/>
</dbReference>
<dbReference type="OMA" id="CWDIILP"/>
<dbReference type="AlphaFoldDB" id="A0A8S1XIJ8"/>
<gene>
    <name evidence="1" type="ORF">POCTA_138.1.T1230076</name>
</gene>
<dbReference type="OrthoDB" id="10307335at2759"/>
<keyword evidence="2" id="KW-1185">Reference proteome</keyword>
<proteinExistence type="predicted"/>